<dbReference type="OrthoDB" id="185373at2759"/>
<name>A0A5P1FBQ5_ASPOF</name>
<dbReference type="FunFam" id="1.25.40.10:FF:000090">
    <property type="entry name" value="Pentatricopeptide repeat-containing protein, chloroplastic"/>
    <property type="match status" value="1"/>
</dbReference>
<dbReference type="Pfam" id="PF20431">
    <property type="entry name" value="E_motif"/>
    <property type="match status" value="1"/>
</dbReference>
<dbReference type="FunFam" id="1.25.40.10:FF:000351">
    <property type="entry name" value="Pentatricopeptide repeat-containing protein"/>
    <property type="match status" value="1"/>
</dbReference>
<evidence type="ECO:0000313" key="3">
    <source>
        <dbReference type="EMBL" id="ONK73970.1"/>
    </source>
</evidence>
<organism evidence="3 4">
    <name type="scientific">Asparagus officinalis</name>
    <name type="common">Garden asparagus</name>
    <dbReference type="NCBI Taxonomy" id="4686"/>
    <lineage>
        <taxon>Eukaryota</taxon>
        <taxon>Viridiplantae</taxon>
        <taxon>Streptophyta</taxon>
        <taxon>Embryophyta</taxon>
        <taxon>Tracheophyta</taxon>
        <taxon>Spermatophyta</taxon>
        <taxon>Magnoliopsida</taxon>
        <taxon>Liliopsida</taxon>
        <taxon>Asparagales</taxon>
        <taxon>Asparagaceae</taxon>
        <taxon>Asparagoideae</taxon>
        <taxon>Asparagus</taxon>
    </lineage>
</organism>
<dbReference type="Pfam" id="PF01535">
    <property type="entry name" value="PPR"/>
    <property type="match status" value="5"/>
</dbReference>
<reference evidence="4" key="1">
    <citation type="journal article" date="2017" name="Nat. Commun.">
        <title>The asparagus genome sheds light on the origin and evolution of a young Y chromosome.</title>
        <authorList>
            <person name="Harkess A."/>
            <person name="Zhou J."/>
            <person name="Xu C."/>
            <person name="Bowers J.E."/>
            <person name="Van der Hulst R."/>
            <person name="Ayyampalayam S."/>
            <person name="Mercati F."/>
            <person name="Riccardi P."/>
            <person name="McKain M.R."/>
            <person name="Kakrana A."/>
            <person name="Tang H."/>
            <person name="Ray J."/>
            <person name="Groenendijk J."/>
            <person name="Arikit S."/>
            <person name="Mathioni S.M."/>
            <person name="Nakano M."/>
            <person name="Shan H."/>
            <person name="Telgmann-Rauber A."/>
            <person name="Kanno A."/>
            <person name="Yue Z."/>
            <person name="Chen H."/>
            <person name="Li W."/>
            <person name="Chen Y."/>
            <person name="Xu X."/>
            <person name="Zhang Y."/>
            <person name="Luo S."/>
            <person name="Chen H."/>
            <person name="Gao J."/>
            <person name="Mao Z."/>
            <person name="Pires J.C."/>
            <person name="Luo M."/>
            <person name="Kudrna D."/>
            <person name="Wing R.A."/>
            <person name="Meyers B.C."/>
            <person name="Yi K."/>
            <person name="Kong H."/>
            <person name="Lavrijsen P."/>
            <person name="Sunseri F."/>
            <person name="Falavigna A."/>
            <person name="Ye Y."/>
            <person name="Leebens-Mack J.H."/>
            <person name="Chen G."/>
        </authorList>
    </citation>
    <scope>NUCLEOTIDE SEQUENCE [LARGE SCALE GENOMIC DNA]</scope>
    <source>
        <strain evidence="4">cv. DH0086</strain>
    </source>
</reference>
<gene>
    <name evidence="3" type="ORF">A4U43_C03F1460</name>
</gene>
<evidence type="ECO:0000313" key="4">
    <source>
        <dbReference type="Proteomes" id="UP000243459"/>
    </source>
</evidence>
<dbReference type="PROSITE" id="PS51375">
    <property type="entry name" value="PPR"/>
    <property type="match status" value="3"/>
</dbReference>
<dbReference type="Proteomes" id="UP000243459">
    <property type="component" value="Chromosome 3"/>
</dbReference>
<dbReference type="Pfam" id="PF13041">
    <property type="entry name" value="PPR_2"/>
    <property type="match status" value="2"/>
</dbReference>
<evidence type="ECO:0000256" key="1">
    <source>
        <dbReference type="ARBA" id="ARBA00022737"/>
    </source>
</evidence>
<dbReference type="Gramene" id="ONK73970">
    <property type="protein sequence ID" value="ONK73970"/>
    <property type="gene ID" value="A4U43_C03F1460"/>
</dbReference>
<feature type="repeat" description="PPR" evidence="2">
    <location>
        <begin position="22"/>
        <end position="52"/>
    </location>
</feature>
<dbReference type="Gene3D" id="1.25.40.10">
    <property type="entry name" value="Tetratricopeptide repeat domain"/>
    <property type="match status" value="4"/>
</dbReference>
<keyword evidence="1" id="KW-0677">Repeat</keyword>
<dbReference type="InterPro" id="IPR046848">
    <property type="entry name" value="E_motif"/>
</dbReference>
<proteinExistence type="predicted"/>
<dbReference type="EMBL" id="CM007383">
    <property type="protein sequence ID" value="ONK73970.1"/>
    <property type="molecule type" value="Genomic_DNA"/>
</dbReference>
<dbReference type="InterPro" id="IPR046960">
    <property type="entry name" value="PPR_At4g14850-like_plant"/>
</dbReference>
<dbReference type="InterPro" id="IPR002885">
    <property type="entry name" value="PPR_rpt"/>
</dbReference>
<evidence type="ECO:0008006" key="5">
    <source>
        <dbReference type="Google" id="ProtNLM"/>
    </source>
</evidence>
<dbReference type="NCBIfam" id="TIGR00756">
    <property type="entry name" value="PPR"/>
    <property type="match status" value="3"/>
</dbReference>
<dbReference type="InterPro" id="IPR011990">
    <property type="entry name" value="TPR-like_helical_dom_sf"/>
</dbReference>
<dbReference type="OMA" id="AGFGNHG"/>
<accession>A0A5P1FBQ5</accession>
<protein>
    <recommendedName>
        <fullName evidence="5">DYW domain-containing protein</fullName>
    </recommendedName>
</protein>
<keyword evidence="4" id="KW-1185">Reference proteome</keyword>
<evidence type="ECO:0000256" key="2">
    <source>
        <dbReference type="PROSITE-ProRule" id="PRU00708"/>
    </source>
</evidence>
<feature type="repeat" description="PPR" evidence="2">
    <location>
        <begin position="323"/>
        <end position="357"/>
    </location>
</feature>
<dbReference type="FunFam" id="1.25.40.10:FF:001103">
    <property type="entry name" value="Glycerol-3-phosphate dehydrogenase [NAD(+)]"/>
    <property type="match status" value="1"/>
</dbReference>
<dbReference type="GO" id="GO:0003723">
    <property type="term" value="F:RNA binding"/>
    <property type="evidence" value="ECO:0007669"/>
    <property type="project" value="InterPro"/>
</dbReference>
<dbReference type="GO" id="GO:0009451">
    <property type="term" value="P:RNA modification"/>
    <property type="evidence" value="ECO:0007669"/>
    <property type="project" value="InterPro"/>
</dbReference>
<sequence>MYAKCNNVECARRIFAEMPERNLVSWSALIAGYDQSGRHAMAVDLFAQMKLQPNEYAYASVISSCGSLSALTQGKQVHASTLKTGHCGVSFVSNSLISMYMRCGCFDNAFSIFNNLPEPCSISYNTMITGFAENLQPGKGLELFKLMKREGLHADKFSYVAVLGICSKTEDLSTGEGLHCHTIKLGLDITAFVGNVILTMYSKCGLIMEIDKAFESIKEKDVITCNAYIAACSHCEEHAKGLRLYKEMEGLFGVDPDEFTLTSALAACAELSYIYYGAQVHARLIRAKDSFDVGVGNAIINMYAKCGSIRRAILVFHSLQDRNLVSWNTMIVALANHGLGRKAIDIFEKMKDNGVTPDSVTFIGLLKACSHAGLVDEGLACFNSMKETYGILPKIEHLSCLIDLLGRAGRLEEAEEYVNTSDFVNDLVIWGSLLSSCRIHRDVLVGERAARKLMELQPSSSSPYVLLSNLYASDGKWEAVAEARKLLKGSGVKKEPGHSLIAVKDIAEKFTVGDFSHTRIVEIIEALQGLNLIAEKFYLLPDLCRTI</sequence>
<dbReference type="AlphaFoldDB" id="A0A5P1FBQ5"/>
<dbReference type="PANTHER" id="PTHR47926:SF452">
    <property type="entry name" value="PENTATRICOPEPTIDE REPEAT-CONTAINING PROTEIN"/>
    <property type="match status" value="1"/>
</dbReference>
<dbReference type="PANTHER" id="PTHR47926">
    <property type="entry name" value="PENTATRICOPEPTIDE REPEAT-CONTAINING PROTEIN"/>
    <property type="match status" value="1"/>
</dbReference>
<feature type="repeat" description="PPR" evidence="2">
    <location>
        <begin position="120"/>
        <end position="154"/>
    </location>
</feature>